<reference evidence="2 3" key="1">
    <citation type="submission" date="2024-11" db="EMBL/GenBank/DDBJ databases">
        <title>The Natural Products Discovery Center: Release of the First 8490 Sequenced Strains for Exploring Actinobacteria Biosynthetic Diversity.</title>
        <authorList>
            <person name="Kalkreuter E."/>
            <person name="Kautsar S.A."/>
            <person name="Yang D."/>
            <person name="Bader C.D."/>
            <person name="Teijaro C.N."/>
            <person name="Fluegel L."/>
            <person name="Davis C.M."/>
            <person name="Simpson J.R."/>
            <person name="Lauterbach L."/>
            <person name="Steele A.D."/>
            <person name="Gui C."/>
            <person name="Meng S."/>
            <person name="Li G."/>
            <person name="Viehrig K."/>
            <person name="Ye F."/>
            <person name="Su P."/>
            <person name="Kiefer A.F."/>
            <person name="Nichols A."/>
            <person name="Cepeda A.J."/>
            <person name="Yan W."/>
            <person name="Fan B."/>
            <person name="Jiang Y."/>
            <person name="Adhikari A."/>
            <person name="Zheng C.-J."/>
            <person name="Schuster L."/>
            <person name="Cowan T.M."/>
            <person name="Smanski M.J."/>
            <person name="Chevrette M.G."/>
            <person name="De Carvalho L.P.S."/>
            <person name="Shen B."/>
        </authorList>
    </citation>
    <scope>NUCLEOTIDE SEQUENCE [LARGE SCALE GENOMIC DNA]</scope>
    <source>
        <strain evidence="2 3">NPDC077433</strain>
    </source>
</reference>
<name>A0ABW8LCQ2_9GAMM</name>
<dbReference type="RefSeq" id="WP_404672286.1">
    <property type="nucleotide sequence ID" value="NZ_JBJDPD010000020.1"/>
</dbReference>
<protein>
    <submittedName>
        <fullName evidence="2">Uncharacterized protein</fullName>
    </submittedName>
</protein>
<accession>A0ABW8LCQ2</accession>
<organism evidence="2 3">
    <name type="scientific">Psychrobacter namhaensis</name>
    <dbReference type="NCBI Taxonomy" id="292734"/>
    <lineage>
        <taxon>Bacteria</taxon>
        <taxon>Pseudomonadati</taxon>
        <taxon>Pseudomonadota</taxon>
        <taxon>Gammaproteobacteria</taxon>
        <taxon>Moraxellales</taxon>
        <taxon>Moraxellaceae</taxon>
        <taxon>Psychrobacter</taxon>
    </lineage>
</organism>
<evidence type="ECO:0000256" key="1">
    <source>
        <dbReference type="SAM" id="MobiDB-lite"/>
    </source>
</evidence>
<sequence>MTIQLLDLGAEPTPTTLGGEGGDTYREAHAKINANFNYLESKTVPVANTLGTSTTTAASQALITNQIGDIGAVLDAVNGVVA</sequence>
<evidence type="ECO:0000313" key="2">
    <source>
        <dbReference type="EMBL" id="MFK4001704.1"/>
    </source>
</evidence>
<evidence type="ECO:0000313" key="3">
    <source>
        <dbReference type="Proteomes" id="UP001620234"/>
    </source>
</evidence>
<comment type="caution">
    <text evidence="2">The sequence shown here is derived from an EMBL/GenBank/DDBJ whole genome shotgun (WGS) entry which is preliminary data.</text>
</comment>
<feature type="compositionally biased region" description="Low complexity" evidence="1">
    <location>
        <begin position="8"/>
        <end position="17"/>
    </location>
</feature>
<dbReference type="EMBL" id="JBJDPD010000020">
    <property type="protein sequence ID" value="MFK4001704.1"/>
    <property type="molecule type" value="Genomic_DNA"/>
</dbReference>
<feature type="region of interest" description="Disordered" evidence="1">
    <location>
        <begin position="1"/>
        <end position="21"/>
    </location>
</feature>
<proteinExistence type="predicted"/>
<gene>
    <name evidence="2" type="ORF">ACI2I3_10190</name>
</gene>
<dbReference type="Proteomes" id="UP001620234">
    <property type="component" value="Unassembled WGS sequence"/>
</dbReference>
<keyword evidence="3" id="KW-1185">Reference proteome</keyword>